<feature type="domain" description="Glycosyl hydrolase family 92" evidence="3">
    <location>
        <begin position="289"/>
        <end position="741"/>
    </location>
</feature>
<feature type="domain" description="Glycosyl hydrolase family 92 N-terminal" evidence="4">
    <location>
        <begin position="40"/>
        <end position="283"/>
    </location>
</feature>
<dbReference type="Pfam" id="PF07971">
    <property type="entry name" value="Glyco_hydro_92"/>
    <property type="match status" value="1"/>
</dbReference>
<dbReference type="Gene3D" id="2.70.98.10">
    <property type="match status" value="1"/>
</dbReference>
<evidence type="ECO:0000256" key="1">
    <source>
        <dbReference type="SAM" id="Coils"/>
    </source>
</evidence>
<protein>
    <recommendedName>
        <fullName evidence="7">Glycoside hydrolase family 92 protein</fullName>
    </recommendedName>
</protein>
<dbReference type="GO" id="GO:0000224">
    <property type="term" value="F:peptide-N4-(N-acetyl-beta-glucosaminyl)asparagine amidase activity"/>
    <property type="evidence" value="ECO:0007669"/>
    <property type="project" value="TreeGrafter"/>
</dbReference>
<dbReference type="GO" id="GO:0005829">
    <property type="term" value="C:cytosol"/>
    <property type="evidence" value="ECO:0007669"/>
    <property type="project" value="TreeGrafter"/>
</dbReference>
<dbReference type="Gene3D" id="3.30.2080.10">
    <property type="entry name" value="GH92 mannosidase domain"/>
    <property type="match status" value="1"/>
</dbReference>
<name>A0A7I8D3J1_9FIRM</name>
<dbReference type="SUPFAM" id="SSF48208">
    <property type="entry name" value="Six-hairpin glycosidases"/>
    <property type="match status" value="1"/>
</dbReference>
<dbReference type="PANTHER" id="PTHR12143">
    <property type="entry name" value="PEPTIDE N-GLYCANASE PNGASE -RELATED"/>
    <property type="match status" value="1"/>
</dbReference>
<dbReference type="RefSeq" id="WP_215533566.1">
    <property type="nucleotide sequence ID" value="NZ_AP023321.1"/>
</dbReference>
<evidence type="ECO:0000256" key="2">
    <source>
        <dbReference type="SAM" id="SignalP"/>
    </source>
</evidence>
<dbReference type="Pfam" id="PF17678">
    <property type="entry name" value="Glyco_hydro_92N"/>
    <property type="match status" value="1"/>
</dbReference>
<sequence>MGIMKKLVAVAMACTMTMSLLPSSIMAVEPEPSKTNYVDYVNPYIGTDHDPEIHNKASNFGGMVPWVSTPFGMTKWTPQTRQNKISGTAYRYCDTEMSGFQATHQPAIWMGDFGYMTMMPGIDSVKTGVDERKLPFTHEDELTTPYYYSVSMDAGEDRSIRTEMTATSRTSILRFTYPENEMANLYTEMSRDNKVGSVTIDPEKGEITGYNTDRQDAHLSEIELPNFRCYYVIQYSKPFAEYGTVLDGELQEGGTTATDKNVGAYVTFDTEENEMIEVRVSSSFISLEQARENLEHEQSIGTSPISFDEMKEETKTTWEDKLNNIEIEGASEEDMTIFYTAMYHALLFPVEFSEYGRYYSAYDDQIHEGESYTSFSLWDTYRAENSFLTLVAPERIDGMISSLLNNYLEGGYMPKWPNPSYTNIMIGTPADSLVAEAINKGFDGFDLDLAYEAVLKDGMVAPKYDNTQRWGDRANGVPYEARAGLSWMMQYGYVPEDKTGASGSNTLEGAYEDWCIAQVAQKLGKQDDYEYFVNRSQNYKNLFNEKTGLLQSRDSYGNFVDKGWTEGSQMNYAYCVFQDFGGLMELMGDGFNDKLDNYFATGQNVHENEPSHHYAYLYDFSGKPWETQRLVREIAEENYANHPAAGLTGNDDCGQMSSWYILSSLGFYPVNPASAQYMIGSPFFDKATIHYEDKDFEIIANNNSKENMYIQSGTLNGEALNIPVLTHEQIINGGTIEFEMGAEPSTWGSDYRVEPLPTYEDVKTPELPIRLESSKLEHQIAEAEILEQDAYTVTSFLKMQDEIVEAKKVYDEETSTKEEIQTAYNELHAAVETLEPSAPCVKISHGDTASSPALNKVYIKGKWNSYANYVQAAPVKDPSPKDYYTIVFEGTQLKLYSALSRNQGMGAISIDGGPEVEVDFYRDGSTGNGAPIGLVYETPILEMGQHTIKVRVAGKATGDAGGSNRKSISFAYAEVYSRTQEETEAFEKLEKAKRALLGLVEQAASVDEKQYTLESIQALKKQIDQANVLLRDQEAVLETIEEKTQLVQEALDGLVQRDSIVTTVLSANGDVVMALADAAGTQLKADVTIVSEEMVSAHVVSALYDASGKMMDCTMSAVEDGITSTLLDIPSDVGGMSYSLFVWKDGEWSPLCEKVELR</sequence>
<keyword evidence="1" id="KW-0175">Coiled coil</keyword>
<dbReference type="InterPro" id="IPR041371">
    <property type="entry name" value="GH92_N"/>
</dbReference>
<dbReference type="EMBL" id="AP023321">
    <property type="protein sequence ID" value="BCI60069.1"/>
    <property type="molecule type" value="Genomic_DNA"/>
</dbReference>
<feature type="signal peptide" evidence="2">
    <location>
        <begin position="1"/>
        <end position="27"/>
    </location>
</feature>
<keyword evidence="6" id="KW-1185">Reference proteome</keyword>
<organism evidence="5 6">
    <name type="scientific">Solibaculum mannosilyticum</name>
    <dbReference type="NCBI Taxonomy" id="2780922"/>
    <lineage>
        <taxon>Bacteria</taxon>
        <taxon>Bacillati</taxon>
        <taxon>Bacillota</taxon>
        <taxon>Clostridia</taxon>
        <taxon>Eubacteriales</taxon>
        <taxon>Oscillospiraceae</taxon>
        <taxon>Solibaculum</taxon>
    </lineage>
</organism>
<dbReference type="InterPro" id="IPR014718">
    <property type="entry name" value="GH-type_carb-bd"/>
</dbReference>
<dbReference type="AlphaFoldDB" id="A0A7I8D3J1"/>
<dbReference type="InterPro" id="IPR012939">
    <property type="entry name" value="Glyco_hydro_92"/>
</dbReference>
<dbReference type="InterPro" id="IPR008928">
    <property type="entry name" value="6-hairpin_glycosidase_sf"/>
</dbReference>
<dbReference type="Gene3D" id="1.20.1610.10">
    <property type="entry name" value="alpha-1,2-mannosidases domains"/>
    <property type="match status" value="1"/>
</dbReference>
<dbReference type="NCBIfam" id="TIGR01180">
    <property type="entry name" value="aman2_put"/>
    <property type="match status" value="1"/>
</dbReference>
<dbReference type="Proteomes" id="UP000593890">
    <property type="component" value="Chromosome"/>
</dbReference>
<reference evidence="6" key="1">
    <citation type="submission" date="2020-07" db="EMBL/GenBank/DDBJ databases">
        <title>Complete genome sequencing of Clostridia bacterium strain 12CBH8.</title>
        <authorList>
            <person name="Sakamoto M."/>
            <person name="Murakami T."/>
            <person name="Mori H."/>
        </authorList>
    </citation>
    <scope>NUCLEOTIDE SEQUENCE [LARGE SCALE GENOMIC DNA]</scope>
    <source>
        <strain evidence="6">12CBH8</strain>
    </source>
</reference>
<evidence type="ECO:0008006" key="7">
    <source>
        <dbReference type="Google" id="ProtNLM"/>
    </source>
</evidence>
<dbReference type="InterPro" id="IPR005887">
    <property type="entry name" value="GH92_a_mannosidase_put"/>
</dbReference>
<dbReference type="Gene3D" id="2.60.120.260">
    <property type="entry name" value="Galactose-binding domain-like"/>
    <property type="match status" value="1"/>
</dbReference>
<dbReference type="InterPro" id="IPR050883">
    <property type="entry name" value="PNGase"/>
</dbReference>
<dbReference type="GO" id="GO:0005975">
    <property type="term" value="P:carbohydrate metabolic process"/>
    <property type="evidence" value="ECO:0007669"/>
    <property type="project" value="InterPro"/>
</dbReference>
<dbReference type="Gene3D" id="1.20.1270.90">
    <property type="entry name" value="AF1782-like"/>
    <property type="match status" value="1"/>
</dbReference>
<feature type="coiled-coil region" evidence="1">
    <location>
        <begin position="1016"/>
        <end position="1043"/>
    </location>
</feature>
<dbReference type="KEGG" id="sman:C12CBH8_07080"/>
<proteinExistence type="predicted"/>
<gene>
    <name evidence="5" type="ORF">C12CBH8_07080</name>
</gene>
<dbReference type="GO" id="GO:0030246">
    <property type="term" value="F:carbohydrate binding"/>
    <property type="evidence" value="ECO:0007669"/>
    <property type="project" value="InterPro"/>
</dbReference>
<evidence type="ECO:0000259" key="3">
    <source>
        <dbReference type="Pfam" id="PF07971"/>
    </source>
</evidence>
<evidence type="ECO:0000259" key="4">
    <source>
        <dbReference type="Pfam" id="PF17678"/>
    </source>
</evidence>
<dbReference type="FunFam" id="3.30.2080.10:FF:000001">
    <property type="entry name" value="Alpha-1,2-mannosidase subfamily"/>
    <property type="match status" value="1"/>
</dbReference>
<evidence type="ECO:0000313" key="6">
    <source>
        <dbReference type="Proteomes" id="UP000593890"/>
    </source>
</evidence>
<dbReference type="Gene3D" id="1.20.1050.60">
    <property type="entry name" value="alpha-1,2-mannosidase"/>
    <property type="match status" value="1"/>
</dbReference>
<evidence type="ECO:0000313" key="5">
    <source>
        <dbReference type="EMBL" id="BCI60069.1"/>
    </source>
</evidence>
<accession>A0A7I8D3J1</accession>
<feature type="chain" id="PRO_5030715464" description="Glycoside hydrolase family 92 protein" evidence="2">
    <location>
        <begin position="28"/>
        <end position="1158"/>
    </location>
</feature>
<keyword evidence="2" id="KW-0732">Signal</keyword>
<dbReference type="PANTHER" id="PTHR12143:SF43">
    <property type="entry name" value="PUTATIVE-RELATED"/>
    <property type="match status" value="1"/>
</dbReference>
<dbReference type="GO" id="GO:0006516">
    <property type="term" value="P:glycoprotein catabolic process"/>
    <property type="evidence" value="ECO:0007669"/>
    <property type="project" value="TreeGrafter"/>
</dbReference>